<dbReference type="SUPFAM" id="SSF47413">
    <property type="entry name" value="lambda repressor-like DNA-binding domains"/>
    <property type="match status" value="1"/>
</dbReference>
<dbReference type="PANTHER" id="PTHR34475">
    <property type="match status" value="1"/>
</dbReference>
<reference evidence="4 5" key="2">
    <citation type="journal article" date="2011" name="J. Bacteriol.">
        <title>Complete genome sequence of the anaerobic, halophilic alkalithermophile Natranaerobius thermophilus JW/NM-WN-LF.</title>
        <authorList>
            <person name="Zhao B."/>
            <person name="Mesbah N.M."/>
            <person name="Dalin E."/>
            <person name="Goodwin L."/>
            <person name="Nolan M."/>
            <person name="Pitluck S."/>
            <person name="Chertkov O."/>
            <person name="Brettin T.S."/>
            <person name="Han J."/>
            <person name="Larimer F.W."/>
            <person name="Land M.L."/>
            <person name="Hauser L."/>
            <person name="Kyrpides N."/>
            <person name="Wiegel J."/>
        </authorList>
    </citation>
    <scope>NUCLEOTIDE SEQUENCE [LARGE SCALE GENOMIC DNA]</scope>
    <source>
        <strain evidence="5">ATCC BAA-1301 / DSM 18059 / JW/NM-WN-LF</strain>
    </source>
</reference>
<dbReference type="EMBL" id="CP001034">
    <property type="protein sequence ID" value="ACB85049.1"/>
    <property type="molecule type" value="Genomic_DNA"/>
</dbReference>
<dbReference type="STRING" id="457570.Nther_1466"/>
<feature type="compositionally biased region" description="Acidic residues" evidence="1">
    <location>
        <begin position="164"/>
        <end position="188"/>
    </location>
</feature>
<organism evidence="4 5">
    <name type="scientific">Natranaerobius thermophilus (strain ATCC BAA-1301 / DSM 18059 / JW/NM-WN-LF)</name>
    <dbReference type="NCBI Taxonomy" id="457570"/>
    <lineage>
        <taxon>Bacteria</taxon>
        <taxon>Bacillati</taxon>
        <taxon>Bacillota</taxon>
        <taxon>Clostridia</taxon>
        <taxon>Natranaerobiales</taxon>
        <taxon>Natranaerobiaceae</taxon>
        <taxon>Natranaerobius</taxon>
    </lineage>
</organism>
<reference evidence="4 5" key="1">
    <citation type="submission" date="2008-04" db="EMBL/GenBank/DDBJ databases">
        <title>Complete sequence of chromosome of Natranaerobius thermophilus JW/NM-WN-LF.</title>
        <authorList>
            <consortium name="US DOE Joint Genome Institute"/>
            <person name="Copeland A."/>
            <person name="Lucas S."/>
            <person name="Lapidus A."/>
            <person name="Glavina del Rio T."/>
            <person name="Dalin E."/>
            <person name="Tice H."/>
            <person name="Bruce D."/>
            <person name="Goodwin L."/>
            <person name="Pitluck S."/>
            <person name="Chertkov O."/>
            <person name="Brettin T."/>
            <person name="Detter J.C."/>
            <person name="Han C."/>
            <person name="Kuske C.R."/>
            <person name="Schmutz J."/>
            <person name="Larimer F."/>
            <person name="Land M."/>
            <person name="Hauser L."/>
            <person name="Kyrpides N."/>
            <person name="Lykidis A."/>
            <person name="Mesbah N.M."/>
            <person name="Wiegel J."/>
        </authorList>
    </citation>
    <scope>NUCLEOTIDE SEQUENCE [LARGE SCALE GENOMIC DNA]</scope>
    <source>
        <strain evidence="5">ATCC BAA-1301 / DSM 18059 / JW/NM-WN-LF</strain>
    </source>
</reference>
<dbReference type="AlphaFoldDB" id="B2A3B9"/>
<dbReference type="RefSeq" id="WP_012447921.1">
    <property type="nucleotide sequence ID" value="NC_010718.1"/>
</dbReference>
<dbReference type="PANTHER" id="PTHR34475:SF1">
    <property type="entry name" value="CYTOSKELETON PROTEIN RODZ"/>
    <property type="match status" value="1"/>
</dbReference>
<feature type="domain" description="HTH cro/C1-type" evidence="3">
    <location>
        <begin position="25"/>
        <end position="56"/>
    </location>
</feature>
<evidence type="ECO:0000259" key="3">
    <source>
        <dbReference type="PROSITE" id="PS50943"/>
    </source>
</evidence>
<proteinExistence type="predicted"/>
<dbReference type="InterPro" id="IPR001387">
    <property type="entry name" value="Cro/C1-type_HTH"/>
</dbReference>
<dbReference type="InterPro" id="IPR010982">
    <property type="entry name" value="Lambda_DNA-bd_dom_sf"/>
</dbReference>
<dbReference type="CDD" id="cd00093">
    <property type="entry name" value="HTH_XRE"/>
    <property type="match status" value="1"/>
</dbReference>
<sequence length="307" mass="35254">MSEEYEEEKPIEYSGITPADIGKKLRKAREAQNLTIEDLQKQTKLRTKYIKSIEKGDFSVFPGDVYAKGAIRNYAEVVGLDFMELWEDYESVYQQESEQEDNSNEEQKDKEVSFLNSFSDKFIAILPVLVKFVAIVLVIGIIGYGVYWGYDYLAGIELNGDEIEEEATTPEKEETEDEDHEEQDEEQDQEVKEEPKLPSIERTSDNPITYTVIELEDEYEIEDEIEVILEIGEQEQGCWVGATIDGEFNDLGTMDRETSETLHFQESIEFTLGRPVNASITVFDTELEIPETTSPEDIIIELDEDEN</sequence>
<dbReference type="PROSITE" id="PS50943">
    <property type="entry name" value="HTH_CROC1"/>
    <property type="match status" value="1"/>
</dbReference>
<dbReference type="Proteomes" id="UP000001683">
    <property type="component" value="Chromosome"/>
</dbReference>
<name>B2A3B9_NATTJ</name>
<dbReference type="HOGENOM" id="CLU_047530_1_3_9"/>
<keyword evidence="5" id="KW-1185">Reference proteome</keyword>
<keyword evidence="2" id="KW-1133">Transmembrane helix</keyword>
<accession>B2A3B9</accession>
<dbReference type="InterPro" id="IPR050400">
    <property type="entry name" value="Bact_Cytoskel_RodZ"/>
</dbReference>
<dbReference type="OrthoDB" id="9797543at2"/>
<dbReference type="Gene3D" id="1.10.260.40">
    <property type="entry name" value="lambda repressor-like DNA-binding domains"/>
    <property type="match status" value="1"/>
</dbReference>
<evidence type="ECO:0000256" key="2">
    <source>
        <dbReference type="SAM" id="Phobius"/>
    </source>
</evidence>
<evidence type="ECO:0000313" key="4">
    <source>
        <dbReference type="EMBL" id="ACB85049.1"/>
    </source>
</evidence>
<protein>
    <recommendedName>
        <fullName evidence="3">HTH cro/C1-type domain-containing protein</fullName>
    </recommendedName>
</protein>
<evidence type="ECO:0000256" key="1">
    <source>
        <dbReference type="SAM" id="MobiDB-lite"/>
    </source>
</evidence>
<keyword evidence="2" id="KW-0812">Transmembrane</keyword>
<dbReference type="GO" id="GO:0003677">
    <property type="term" value="F:DNA binding"/>
    <property type="evidence" value="ECO:0007669"/>
    <property type="project" value="InterPro"/>
</dbReference>
<gene>
    <name evidence="4" type="ordered locus">Nther_1466</name>
</gene>
<dbReference type="InParanoid" id="B2A3B9"/>
<dbReference type="KEGG" id="nth:Nther_1466"/>
<dbReference type="Pfam" id="PF13413">
    <property type="entry name" value="HTH_25"/>
    <property type="match status" value="1"/>
</dbReference>
<feature type="region of interest" description="Disordered" evidence="1">
    <location>
        <begin position="164"/>
        <end position="203"/>
    </location>
</feature>
<evidence type="ECO:0000313" key="5">
    <source>
        <dbReference type="Proteomes" id="UP000001683"/>
    </source>
</evidence>
<keyword evidence="2" id="KW-0472">Membrane</keyword>
<dbReference type="eggNOG" id="COG1426">
    <property type="taxonomic scope" value="Bacteria"/>
</dbReference>
<feature type="transmembrane region" description="Helical" evidence="2">
    <location>
        <begin position="122"/>
        <end position="150"/>
    </location>
</feature>